<name>A0A8E2EGT6_9PEZI</name>
<dbReference type="Proteomes" id="UP000250266">
    <property type="component" value="Unassembled WGS sequence"/>
</dbReference>
<gene>
    <name evidence="1" type="ORF">K432DRAFT_390126</name>
</gene>
<reference evidence="1 2" key="1">
    <citation type="journal article" date="2016" name="Nat. Commun.">
        <title>Ectomycorrhizal ecology is imprinted in the genome of the dominant symbiotic fungus Cenococcum geophilum.</title>
        <authorList>
            <consortium name="DOE Joint Genome Institute"/>
            <person name="Peter M."/>
            <person name="Kohler A."/>
            <person name="Ohm R.A."/>
            <person name="Kuo A."/>
            <person name="Krutzmann J."/>
            <person name="Morin E."/>
            <person name="Arend M."/>
            <person name="Barry K.W."/>
            <person name="Binder M."/>
            <person name="Choi C."/>
            <person name="Clum A."/>
            <person name="Copeland A."/>
            <person name="Grisel N."/>
            <person name="Haridas S."/>
            <person name="Kipfer T."/>
            <person name="LaButti K."/>
            <person name="Lindquist E."/>
            <person name="Lipzen A."/>
            <person name="Maire R."/>
            <person name="Meier B."/>
            <person name="Mihaltcheva S."/>
            <person name="Molinier V."/>
            <person name="Murat C."/>
            <person name="Poggeler S."/>
            <person name="Quandt C.A."/>
            <person name="Sperisen C."/>
            <person name="Tritt A."/>
            <person name="Tisserant E."/>
            <person name="Crous P.W."/>
            <person name="Henrissat B."/>
            <person name="Nehls U."/>
            <person name="Egli S."/>
            <person name="Spatafora J.W."/>
            <person name="Grigoriev I.V."/>
            <person name="Martin F.M."/>
        </authorList>
    </citation>
    <scope>NUCLEOTIDE SEQUENCE [LARGE SCALE GENOMIC DNA]</scope>
    <source>
        <strain evidence="1 2">CBS 459.81</strain>
    </source>
</reference>
<evidence type="ECO:0000313" key="2">
    <source>
        <dbReference type="Proteomes" id="UP000250266"/>
    </source>
</evidence>
<proteinExistence type="predicted"/>
<accession>A0A8E2EGT6</accession>
<dbReference type="EMBL" id="KV744853">
    <property type="protein sequence ID" value="OCK83752.1"/>
    <property type="molecule type" value="Genomic_DNA"/>
</dbReference>
<protein>
    <submittedName>
        <fullName evidence="1">Uncharacterized protein</fullName>
    </submittedName>
</protein>
<keyword evidence="2" id="KW-1185">Reference proteome</keyword>
<organism evidence="1 2">
    <name type="scientific">Lepidopterella palustris CBS 459.81</name>
    <dbReference type="NCBI Taxonomy" id="1314670"/>
    <lineage>
        <taxon>Eukaryota</taxon>
        <taxon>Fungi</taxon>
        <taxon>Dikarya</taxon>
        <taxon>Ascomycota</taxon>
        <taxon>Pezizomycotina</taxon>
        <taxon>Dothideomycetes</taxon>
        <taxon>Pleosporomycetidae</taxon>
        <taxon>Mytilinidiales</taxon>
        <taxon>Argynnaceae</taxon>
        <taxon>Lepidopterella</taxon>
    </lineage>
</organism>
<sequence length="171" mass="19367">MRNPARVEKKADEQMVHEMSLAVGYPSSAKKLPSYGYLRCIRTAIRVTGGLQLDRENYVLLLLHPRTSPILIKHLADHDEAANGRSSTDNIGAQGVHQRSVNEKRGIIPKESQSMVHDHRTGELAPGWKCDMAAVMIREIPTSKVREWVNNLLRANIVQKQRRWLNSTVQI</sequence>
<dbReference type="AlphaFoldDB" id="A0A8E2EGT6"/>
<evidence type="ECO:0000313" key="1">
    <source>
        <dbReference type="EMBL" id="OCK83752.1"/>
    </source>
</evidence>